<dbReference type="InterPro" id="IPR027417">
    <property type="entry name" value="P-loop_NTPase"/>
</dbReference>
<dbReference type="Gene3D" id="3.40.50.300">
    <property type="entry name" value="P-loop containing nucleotide triphosphate hydrolases"/>
    <property type="match status" value="1"/>
</dbReference>
<gene>
    <name evidence="2" type="ORF">HELGO_WM29500</name>
</gene>
<dbReference type="GO" id="GO:0016887">
    <property type="term" value="F:ATP hydrolysis activity"/>
    <property type="evidence" value="ECO:0007669"/>
    <property type="project" value="InterPro"/>
</dbReference>
<protein>
    <recommendedName>
        <fullName evidence="1">ATPase AAA-type core domain-containing protein</fullName>
    </recommendedName>
</protein>
<dbReference type="EMBL" id="CACVAQ010000035">
    <property type="protein sequence ID" value="CAA6799513.1"/>
    <property type="molecule type" value="Genomic_DNA"/>
</dbReference>
<evidence type="ECO:0000259" key="1">
    <source>
        <dbReference type="Pfam" id="PF13304"/>
    </source>
</evidence>
<dbReference type="PANTHER" id="PTHR43581">
    <property type="entry name" value="ATP/GTP PHOSPHATASE"/>
    <property type="match status" value="1"/>
</dbReference>
<dbReference type="InterPro" id="IPR051396">
    <property type="entry name" value="Bact_Antivir_Def_Nuclease"/>
</dbReference>
<name>A0A6S6SA46_9BACT</name>
<organism evidence="2">
    <name type="scientific">uncultured Aureispira sp</name>
    <dbReference type="NCBI Taxonomy" id="1331704"/>
    <lineage>
        <taxon>Bacteria</taxon>
        <taxon>Pseudomonadati</taxon>
        <taxon>Bacteroidota</taxon>
        <taxon>Saprospiria</taxon>
        <taxon>Saprospirales</taxon>
        <taxon>Saprospiraceae</taxon>
        <taxon>Aureispira</taxon>
        <taxon>environmental samples</taxon>
    </lineage>
</organism>
<evidence type="ECO:0000313" key="2">
    <source>
        <dbReference type="EMBL" id="CAA6799513.1"/>
    </source>
</evidence>
<accession>A0A6S6SA46</accession>
<reference evidence="2" key="1">
    <citation type="submission" date="2020-01" db="EMBL/GenBank/DDBJ databases">
        <authorList>
            <person name="Meier V. D."/>
            <person name="Meier V D."/>
        </authorList>
    </citation>
    <scope>NUCLEOTIDE SEQUENCE</scope>
    <source>
        <strain evidence="2">HLG_WM_MAG_10</strain>
    </source>
</reference>
<feature type="domain" description="ATPase AAA-type core" evidence="1">
    <location>
        <begin position="44"/>
        <end position="353"/>
    </location>
</feature>
<sequence length="465" mass="53958">NFFIQRIKLLMRIESLELKNIGVFDHETIKFSSNNNKDKDKAEIHIFTGPNGSGKTTILYALAAAFGKFSKNKYKNNLYYKRFRFFERKDEADTNLPLIDQDKMESESHSLVIFDNRAQSLAYGCYRCQVPHSQDYIDANEDFSNYKSTVGSKQKPQQALKFAAFSYSGYRFVKTVPIDAVREMPDNPLYNALEFVKDDEYSKQFNINQWIANNISINALEQMNNGNQPSSKKNTVELLSEIISEVVGYNITFQLETSPINLVIKTDNEISDFDVLPDGLRSMISWMGDLLMRLDMLKWENDTPIFERNIILFLDEIEVHLHPSWQRKILPVIQKLFKNAQIFLTTHSPFIVNSVDGAWIHELALNKDRTSTIVETFQSKTSDSIDYVLKKAFGINEEFGLKTQDLLDRFYQLRDAVLENDRSKESELLEKSKKLLELNDTEITDIVEFELRQLAKITKNKIYTQ</sequence>
<dbReference type="GO" id="GO:0005524">
    <property type="term" value="F:ATP binding"/>
    <property type="evidence" value="ECO:0007669"/>
    <property type="project" value="InterPro"/>
</dbReference>
<feature type="non-terminal residue" evidence="2">
    <location>
        <position position="1"/>
    </location>
</feature>
<dbReference type="Pfam" id="PF13304">
    <property type="entry name" value="AAA_21"/>
    <property type="match status" value="1"/>
</dbReference>
<dbReference type="PANTHER" id="PTHR43581:SF2">
    <property type="entry name" value="EXCINUCLEASE ATPASE SUBUNIT"/>
    <property type="match status" value="1"/>
</dbReference>
<dbReference type="GO" id="GO:0006302">
    <property type="term" value="P:double-strand break repair"/>
    <property type="evidence" value="ECO:0007669"/>
    <property type="project" value="InterPro"/>
</dbReference>
<proteinExistence type="predicted"/>
<dbReference type="AlphaFoldDB" id="A0A6S6SA46"/>
<dbReference type="InterPro" id="IPR003959">
    <property type="entry name" value="ATPase_AAA_core"/>
</dbReference>
<dbReference type="SUPFAM" id="SSF52540">
    <property type="entry name" value="P-loop containing nucleoside triphosphate hydrolases"/>
    <property type="match status" value="1"/>
</dbReference>